<dbReference type="InterPro" id="IPR006594">
    <property type="entry name" value="LisH"/>
</dbReference>
<organism evidence="1 2">
    <name type="scientific">Heterorhabditis bacteriophora</name>
    <name type="common">Entomopathogenic nematode worm</name>
    <dbReference type="NCBI Taxonomy" id="37862"/>
    <lineage>
        <taxon>Eukaryota</taxon>
        <taxon>Metazoa</taxon>
        <taxon>Ecdysozoa</taxon>
        <taxon>Nematoda</taxon>
        <taxon>Chromadorea</taxon>
        <taxon>Rhabditida</taxon>
        <taxon>Rhabditina</taxon>
        <taxon>Rhabditomorpha</taxon>
        <taxon>Strongyloidea</taxon>
        <taxon>Heterorhabditidae</taxon>
        <taxon>Heterorhabditis</taxon>
    </lineage>
</organism>
<protein>
    <submittedName>
        <fullName evidence="2">LisH domain-containing protein</fullName>
    </submittedName>
</protein>
<reference evidence="2" key="1">
    <citation type="submission" date="2016-11" db="UniProtKB">
        <authorList>
            <consortium name="WormBaseParasite"/>
        </authorList>
    </citation>
    <scope>IDENTIFICATION</scope>
</reference>
<sequence length="65" mass="7897">MLDRNYGEVINKLTDQELIRHSIVYHHLINCGFKATAELMQAECYEVRFYHPINFLNKFQYIIYK</sequence>
<proteinExistence type="predicted"/>
<accession>A0A1I7W9S9</accession>
<dbReference type="AlphaFoldDB" id="A0A1I7W9S9"/>
<dbReference type="WBParaSite" id="Hba_01421">
    <property type="protein sequence ID" value="Hba_01421"/>
    <property type="gene ID" value="Hba_01421"/>
</dbReference>
<keyword evidence="1" id="KW-1185">Reference proteome</keyword>
<dbReference type="PROSITE" id="PS50896">
    <property type="entry name" value="LISH"/>
    <property type="match status" value="1"/>
</dbReference>
<evidence type="ECO:0000313" key="2">
    <source>
        <dbReference type="WBParaSite" id="Hba_01421"/>
    </source>
</evidence>
<dbReference type="Proteomes" id="UP000095283">
    <property type="component" value="Unplaced"/>
</dbReference>
<evidence type="ECO:0000313" key="1">
    <source>
        <dbReference type="Proteomes" id="UP000095283"/>
    </source>
</evidence>
<name>A0A1I7W9S9_HETBA</name>